<dbReference type="InterPro" id="IPR036847">
    <property type="entry name" value="RimP_C_sf"/>
</dbReference>
<dbReference type="Proteomes" id="UP000294545">
    <property type="component" value="Unassembled WGS sequence"/>
</dbReference>
<dbReference type="PANTHER" id="PTHR33867">
    <property type="entry name" value="RIBOSOME MATURATION FACTOR RIMP"/>
    <property type="match status" value="1"/>
</dbReference>
<accession>A0A4R1MXU2</accession>
<dbReference type="Gene3D" id="2.30.30.180">
    <property type="entry name" value="Ribosome maturation factor RimP, C-terminal domain"/>
    <property type="match status" value="1"/>
</dbReference>
<evidence type="ECO:0000256" key="1">
    <source>
        <dbReference type="ARBA" id="ARBA00022490"/>
    </source>
</evidence>
<dbReference type="NCBIfam" id="NF000928">
    <property type="entry name" value="PRK00092.1-2"/>
    <property type="match status" value="1"/>
</dbReference>
<dbReference type="CDD" id="cd01734">
    <property type="entry name" value="YlxS_C"/>
    <property type="match status" value="1"/>
</dbReference>
<name>A0A4R1MXU2_9FIRM</name>
<dbReference type="GO" id="GO:0005829">
    <property type="term" value="C:cytosol"/>
    <property type="evidence" value="ECO:0007669"/>
    <property type="project" value="TreeGrafter"/>
</dbReference>
<reference evidence="6 7" key="1">
    <citation type="submission" date="2019-03" db="EMBL/GenBank/DDBJ databases">
        <title>Genomic Encyclopedia of Type Strains, Phase IV (KMG-IV): sequencing the most valuable type-strain genomes for metagenomic binning, comparative biology and taxonomic classification.</title>
        <authorList>
            <person name="Goeker M."/>
        </authorList>
    </citation>
    <scope>NUCLEOTIDE SEQUENCE [LARGE SCALE GENOMIC DNA]</scope>
    <source>
        <strain evidence="6 7">DSM 24176</strain>
    </source>
</reference>
<comment type="similarity">
    <text evidence="3">Belongs to the RimP family.</text>
</comment>
<organism evidence="6 7">
    <name type="scientific">Natranaerovirga hydrolytica</name>
    <dbReference type="NCBI Taxonomy" id="680378"/>
    <lineage>
        <taxon>Bacteria</taxon>
        <taxon>Bacillati</taxon>
        <taxon>Bacillota</taxon>
        <taxon>Clostridia</taxon>
        <taxon>Lachnospirales</taxon>
        <taxon>Natranaerovirgaceae</taxon>
        <taxon>Natranaerovirga</taxon>
    </lineage>
</organism>
<dbReference type="Gene3D" id="3.30.300.70">
    <property type="entry name" value="RimP-like superfamily, N-terminal"/>
    <property type="match status" value="1"/>
</dbReference>
<comment type="function">
    <text evidence="3">Required for maturation of 30S ribosomal subunits.</text>
</comment>
<evidence type="ECO:0000313" key="6">
    <source>
        <dbReference type="EMBL" id="TCK97935.1"/>
    </source>
</evidence>
<dbReference type="InterPro" id="IPR028989">
    <property type="entry name" value="RimP_N"/>
</dbReference>
<dbReference type="GO" id="GO:0000028">
    <property type="term" value="P:ribosomal small subunit assembly"/>
    <property type="evidence" value="ECO:0007669"/>
    <property type="project" value="TreeGrafter"/>
</dbReference>
<feature type="domain" description="Ribosome maturation factor RimP C-terminal" evidence="5">
    <location>
        <begin position="89"/>
        <end position="153"/>
    </location>
</feature>
<dbReference type="PANTHER" id="PTHR33867:SF1">
    <property type="entry name" value="RIBOSOME MATURATION FACTOR RIMP"/>
    <property type="match status" value="1"/>
</dbReference>
<proteinExistence type="inferred from homology"/>
<dbReference type="GO" id="GO:0006412">
    <property type="term" value="P:translation"/>
    <property type="evidence" value="ECO:0007669"/>
    <property type="project" value="TreeGrafter"/>
</dbReference>
<dbReference type="InterPro" id="IPR035956">
    <property type="entry name" value="RimP_N_sf"/>
</dbReference>
<comment type="subcellular location">
    <subcellularLocation>
        <location evidence="3">Cytoplasm</location>
    </subcellularLocation>
</comment>
<dbReference type="InterPro" id="IPR003728">
    <property type="entry name" value="Ribosome_maturation_RimP"/>
</dbReference>
<dbReference type="HAMAP" id="MF_01077">
    <property type="entry name" value="RimP"/>
    <property type="match status" value="1"/>
</dbReference>
<evidence type="ECO:0000259" key="5">
    <source>
        <dbReference type="Pfam" id="PF17384"/>
    </source>
</evidence>
<keyword evidence="1 3" id="KW-0963">Cytoplasm</keyword>
<dbReference type="SUPFAM" id="SSF74942">
    <property type="entry name" value="YhbC-like, C-terminal domain"/>
    <property type="match status" value="1"/>
</dbReference>
<dbReference type="Pfam" id="PF02576">
    <property type="entry name" value="RimP_N"/>
    <property type="match status" value="1"/>
</dbReference>
<keyword evidence="7" id="KW-1185">Reference proteome</keyword>
<dbReference type="FunFam" id="3.30.300.70:FF:000001">
    <property type="entry name" value="Ribosome maturation factor RimP"/>
    <property type="match status" value="1"/>
</dbReference>
<evidence type="ECO:0000259" key="4">
    <source>
        <dbReference type="Pfam" id="PF02576"/>
    </source>
</evidence>
<feature type="domain" description="Ribosome maturation factor RimP N-terminal" evidence="4">
    <location>
        <begin position="15"/>
        <end position="86"/>
    </location>
</feature>
<evidence type="ECO:0000313" key="7">
    <source>
        <dbReference type="Proteomes" id="UP000294545"/>
    </source>
</evidence>
<evidence type="ECO:0000256" key="3">
    <source>
        <dbReference type="HAMAP-Rule" id="MF_01077"/>
    </source>
</evidence>
<dbReference type="AlphaFoldDB" id="A0A4R1MXU2"/>
<protein>
    <recommendedName>
        <fullName evidence="3">Ribosome maturation factor RimP</fullName>
    </recommendedName>
</protein>
<dbReference type="InterPro" id="IPR028998">
    <property type="entry name" value="RimP_C"/>
</dbReference>
<dbReference type="SUPFAM" id="SSF75420">
    <property type="entry name" value="YhbC-like, N-terminal domain"/>
    <property type="match status" value="1"/>
</dbReference>
<keyword evidence="2 3" id="KW-0690">Ribosome biogenesis</keyword>
<dbReference type="EMBL" id="SMGQ01000011">
    <property type="protein sequence ID" value="TCK97935.1"/>
    <property type="molecule type" value="Genomic_DNA"/>
</dbReference>
<dbReference type="OrthoDB" id="9805006at2"/>
<comment type="caution">
    <text evidence="6">The sequence shown here is derived from an EMBL/GenBank/DDBJ whole genome shotgun (WGS) entry which is preliminary data.</text>
</comment>
<dbReference type="Pfam" id="PF17384">
    <property type="entry name" value="DUF150_C"/>
    <property type="match status" value="1"/>
</dbReference>
<sequence>MSLKEKIEQETSNYLEPIMEEHHYELVDVEYIKEGSTWYLRVYIDKAEGINIDDCEIVSRALEIKLDENDVISTQYILEVSSPGLDRPLKKEKDFKRSLDKAVEVKLYKAINKQKEIIGILKDYNDETITLELEKSETMTINRSDIAIIRLAIIF</sequence>
<gene>
    <name evidence="3" type="primary">rimP</name>
    <name evidence="6" type="ORF">EDC19_0337</name>
</gene>
<evidence type="ECO:0000256" key="2">
    <source>
        <dbReference type="ARBA" id="ARBA00022517"/>
    </source>
</evidence>
<dbReference type="RefSeq" id="WP_132279565.1">
    <property type="nucleotide sequence ID" value="NZ_SMGQ01000011.1"/>
</dbReference>